<organism evidence="1">
    <name type="scientific">Phage sp. ctqZP6</name>
    <dbReference type="NCBI Taxonomy" id="2828010"/>
    <lineage>
        <taxon>Viruses</taxon>
    </lineage>
</organism>
<evidence type="ECO:0000313" key="1">
    <source>
        <dbReference type="EMBL" id="DAF50632.1"/>
    </source>
</evidence>
<name>A0A8S5SI80_9VIRU</name>
<sequence>MANNEKDMKNLFNQLDELLGASDIKDVSAESSGFAQLKNGYYLCEVKKAELKPSKSSGKLMVAFQLKVVEDGTDFTFDAKSRPTPVTLKGTKNRTIFKYFPFSDENSVRRFVADMLKFEGDEPGVPLLTKEYFTNSEFIEDALEVLTGMNIYVHNDVSTKDDGTESAWVNFVSWAAAAKLGLKV</sequence>
<dbReference type="EMBL" id="BK032598">
    <property type="protein sequence ID" value="DAF50632.1"/>
    <property type="molecule type" value="Genomic_DNA"/>
</dbReference>
<dbReference type="InterPro" id="IPR007731">
    <property type="entry name" value="DUF669"/>
</dbReference>
<reference evidence="1" key="1">
    <citation type="journal article" date="2021" name="Proc. Natl. Acad. Sci. U.S.A.">
        <title>A Catalog of Tens of Thousands of Viruses from Human Metagenomes Reveals Hidden Associations with Chronic Diseases.</title>
        <authorList>
            <person name="Tisza M.J."/>
            <person name="Buck C.B."/>
        </authorList>
    </citation>
    <scope>NUCLEOTIDE SEQUENCE</scope>
    <source>
        <strain evidence="1">CtqZP6</strain>
    </source>
</reference>
<accession>A0A8S5SI80</accession>
<protein>
    <submittedName>
        <fullName evidence="1">Uncharacterized protein</fullName>
    </submittedName>
</protein>
<dbReference type="Pfam" id="PF05037">
    <property type="entry name" value="DUF669"/>
    <property type="match status" value="1"/>
</dbReference>
<proteinExistence type="predicted"/>